<dbReference type="Proteomes" id="UP000059680">
    <property type="component" value="Chromosome 7"/>
</dbReference>
<dbReference type="InParanoid" id="A0A0P0X9K2"/>
<reference evidence="2 3" key="2">
    <citation type="journal article" date="2013" name="Plant Cell Physiol.">
        <title>Rice Annotation Project Database (RAP-DB): an integrative and interactive database for rice genomics.</title>
        <authorList>
            <person name="Sakai H."/>
            <person name="Lee S.S."/>
            <person name="Tanaka T."/>
            <person name="Numa H."/>
            <person name="Kim J."/>
            <person name="Kawahara Y."/>
            <person name="Wakimoto H."/>
            <person name="Yang C.C."/>
            <person name="Iwamoto M."/>
            <person name="Abe T."/>
            <person name="Yamada Y."/>
            <person name="Muto A."/>
            <person name="Inokuchi H."/>
            <person name="Ikemura T."/>
            <person name="Matsumoto T."/>
            <person name="Sasaki T."/>
            <person name="Itoh T."/>
        </authorList>
    </citation>
    <scope>NUCLEOTIDE SEQUENCE [LARGE SCALE GENOMIC DNA]</scope>
    <source>
        <strain evidence="3">cv. Nipponbare</strain>
    </source>
</reference>
<organism evidence="2 3">
    <name type="scientific">Oryza sativa subsp. japonica</name>
    <name type="common">Rice</name>
    <dbReference type="NCBI Taxonomy" id="39947"/>
    <lineage>
        <taxon>Eukaryota</taxon>
        <taxon>Viridiplantae</taxon>
        <taxon>Streptophyta</taxon>
        <taxon>Embryophyta</taxon>
        <taxon>Tracheophyta</taxon>
        <taxon>Spermatophyta</taxon>
        <taxon>Magnoliopsida</taxon>
        <taxon>Liliopsida</taxon>
        <taxon>Poales</taxon>
        <taxon>Poaceae</taxon>
        <taxon>BOP clade</taxon>
        <taxon>Oryzoideae</taxon>
        <taxon>Oryzeae</taxon>
        <taxon>Oryzinae</taxon>
        <taxon>Oryza</taxon>
        <taxon>Oryza sativa</taxon>
    </lineage>
</organism>
<feature type="non-terminal residue" evidence="2">
    <location>
        <position position="1"/>
    </location>
</feature>
<dbReference type="Gramene" id="Os07t0648566-01">
    <property type="protein sequence ID" value="Os07t0648566-01"/>
    <property type="gene ID" value="Os07g0648566"/>
</dbReference>
<protein>
    <submittedName>
        <fullName evidence="2">Os07g0648566 protein</fullName>
    </submittedName>
</protein>
<evidence type="ECO:0000313" key="3">
    <source>
        <dbReference type="Proteomes" id="UP000059680"/>
    </source>
</evidence>
<name>A0A0P0X9K2_ORYSJ</name>
<keyword evidence="3" id="KW-1185">Reference proteome</keyword>
<evidence type="ECO:0000313" key="2">
    <source>
        <dbReference type="EMBL" id="BAT02937.1"/>
    </source>
</evidence>
<dbReference type="AlphaFoldDB" id="A0A0P0X9K2"/>
<sequence length="131" mass="14030">FPPIPFLSHAKSDDGGGDSCGARVTRHPSPANAAHVSGGQRWCAVRRQSHLLAACLRCANSLTSTSHPRRRATDGPCVEPPTTASSPPPRCPAVPANALWHEVWAWAISTIAVDVCRPDSVLTSFLLQFIR</sequence>
<gene>
    <name evidence="2" type="ordered locus">Os07g0648566</name>
    <name evidence="2" type="ORF">OSNPB_070648566</name>
</gene>
<proteinExistence type="predicted"/>
<accession>A0A0P0X9K2</accession>
<reference evidence="3" key="1">
    <citation type="journal article" date="2005" name="Nature">
        <title>The map-based sequence of the rice genome.</title>
        <authorList>
            <consortium name="International rice genome sequencing project (IRGSP)"/>
            <person name="Matsumoto T."/>
            <person name="Wu J."/>
            <person name="Kanamori H."/>
            <person name="Katayose Y."/>
            <person name="Fujisawa M."/>
            <person name="Namiki N."/>
            <person name="Mizuno H."/>
            <person name="Yamamoto K."/>
            <person name="Antonio B.A."/>
            <person name="Baba T."/>
            <person name="Sakata K."/>
            <person name="Nagamura Y."/>
            <person name="Aoki H."/>
            <person name="Arikawa K."/>
            <person name="Arita K."/>
            <person name="Bito T."/>
            <person name="Chiden Y."/>
            <person name="Fujitsuka N."/>
            <person name="Fukunaka R."/>
            <person name="Hamada M."/>
            <person name="Harada C."/>
            <person name="Hayashi A."/>
            <person name="Hijishita S."/>
            <person name="Honda M."/>
            <person name="Hosokawa S."/>
            <person name="Ichikawa Y."/>
            <person name="Idonuma A."/>
            <person name="Iijima M."/>
            <person name="Ikeda M."/>
            <person name="Ikeno M."/>
            <person name="Ito K."/>
            <person name="Ito S."/>
            <person name="Ito T."/>
            <person name="Ito Y."/>
            <person name="Ito Y."/>
            <person name="Iwabuchi A."/>
            <person name="Kamiya K."/>
            <person name="Karasawa W."/>
            <person name="Kurita K."/>
            <person name="Katagiri S."/>
            <person name="Kikuta A."/>
            <person name="Kobayashi H."/>
            <person name="Kobayashi N."/>
            <person name="Machita K."/>
            <person name="Maehara T."/>
            <person name="Masukawa M."/>
            <person name="Mizubayashi T."/>
            <person name="Mukai Y."/>
            <person name="Nagasaki H."/>
            <person name="Nagata Y."/>
            <person name="Naito S."/>
            <person name="Nakashima M."/>
            <person name="Nakama Y."/>
            <person name="Nakamichi Y."/>
            <person name="Nakamura M."/>
            <person name="Meguro A."/>
            <person name="Negishi M."/>
            <person name="Ohta I."/>
            <person name="Ohta T."/>
            <person name="Okamoto M."/>
            <person name="Ono N."/>
            <person name="Saji S."/>
            <person name="Sakaguchi M."/>
            <person name="Sakai K."/>
            <person name="Shibata M."/>
            <person name="Shimokawa T."/>
            <person name="Song J."/>
            <person name="Takazaki Y."/>
            <person name="Terasawa K."/>
            <person name="Tsugane M."/>
            <person name="Tsuji K."/>
            <person name="Ueda S."/>
            <person name="Waki K."/>
            <person name="Yamagata H."/>
            <person name="Yamamoto M."/>
            <person name="Yamamoto S."/>
            <person name="Yamane H."/>
            <person name="Yoshiki S."/>
            <person name="Yoshihara R."/>
            <person name="Yukawa K."/>
            <person name="Zhong H."/>
            <person name="Yano M."/>
            <person name="Yuan Q."/>
            <person name="Ouyang S."/>
            <person name="Liu J."/>
            <person name="Jones K.M."/>
            <person name="Gansberger K."/>
            <person name="Moffat K."/>
            <person name="Hill J."/>
            <person name="Bera J."/>
            <person name="Fadrosh D."/>
            <person name="Jin S."/>
            <person name="Johri S."/>
            <person name="Kim M."/>
            <person name="Overton L."/>
            <person name="Reardon M."/>
            <person name="Tsitrin T."/>
            <person name="Vuong H."/>
            <person name="Weaver B."/>
            <person name="Ciecko A."/>
            <person name="Tallon L."/>
            <person name="Jackson J."/>
            <person name="Pai G."/>
            <person name="Aken S.V."/>
            <person name="Utterback T."/>
            <person name="Reidmuller S."/>
            <person name="Feldblyum T."/>
            <person name="Hsiao J."/>
            <person name="Zismann V."/>
            <person name="Iobst S."/>
            <person name="de Vazeille A.R."/>
            <person name="Buell C.R."/>
            <person name="Ying K."/>
            <person name="Li Y."/>
            <person name="Lu T."/>
            <person name="Huang Y."/>
            <person name="Zhao Q."/>
            <person name="Feng Q."/>
            <person name="Zhang L."/>
            <person name="Zhu J."/>
            <person name="Weng Q."/>
            <person name="Mu J."/>
            <person name="Lu Y."/>
            <person name="Fan D."/>
            <person name="Liu Y."/>
            <person name="Guan J."/>
            <person name="Zhang Y."/>
            <person name="Yu S."/>
            <person name="Liu X."/>
            <person name="Zhang Y."/>
            <person name="Hong G."/>
            <person name="Han B."/>
            <person name="Choisne N."/>
            <person name="Demange N."/>
            <person name="Orjeda G."/>
            <person name="Samain S."/>
            <person name="Cattolico L."/>
            <person name="Pelletier E."/>
            <person name="Couloux A."/>
            <person name="Segurens B."/>
            <person name="Wincker P."/>
            <person name="D'Hont A."/>
            <person name="Scarpelli C."/>
            <person name="Weissenbach J."/>
            <person name="Salanoubat M."/>
            <person name="Quetier F."/>
            <person name="Yu Y."/>
            <person name="Kim H.R."/>
            <person name="Rambo T."/>
            <person name="Currie J."/>
            <person name="Collura K."/>
            <person name="Luo M."/>
            <person name="Yang T."/>
            <person name="Ammiraju J.S.S."/>
            <person name="Engler F."/>
            <person name="Soderlund C."/>
            <person name="Wing R.A."/>
            <person name="Palmer L.E."/>
            <person name="de la Bastide M."/>
            <person name="Spiegel L."/>
            <person name="Nascimento L."/>
            <person name="Zutavern T."/>
            <person name="O'Shaughnessy A."/>
            <person name="Dike S."/>
            <person name="Dedhia N."/>
            <person name="Preston R."/>
            <person name="Balija V."/>
            <person name="McCombie W.R."/>
            <person name="Chow T."/>
            <person name="Chen H."/>
            <person name="Chung M."/>
            <person name="Chen C."/>
            <person name="Shaw J."/>
            <person name="Wu H."/>
            <person name="Hsiao K."/>
            <person name="Chao Y."/>
            <person name="Chu M."/>
            <person name="Cheng C."/>
            <person name="Hour A."/>
            <person name="Lee P."/>
            <person name="Lin S."/>
            <person name="Lin Y."/>
            <person name="Liou J."/>
            <person name="Liu S."/>
            <person name="Hsing Y."/>
            <person name="Raghuvanshi S."/>
            <person name="Mohanty A."/>
            <person name="Bharti A.K."/>
            <person name="Gaur A."/>
            <person name="Gupta V."/>
            <person name="Kumar D."/>
            <person name="Ravi V."/>
            <person name="Vij S."/>
            <person name="Kapur A."/>
            <person name="Khurana P."/>
            <person name="Khurana P."/>
            <person name="Khurana J.P."/>
            <person name="Tyagi A.K."/>
            <person name="Gaikwad K."/>
            <person name="Singh A."/>
            <person name="Dalal V."/>
            <person name="Srivastava S."/>
            <person name="Dixit A."/>
            <person name="Pal A.K."/>
            <person name="Ghazi I.A."/>
            <person name="Yadav M."/>
            <person name="Pandit A."/>
            <person name="Bhargava A."/>
            <person name="Sureshbabu K."/>
            <person name="Batra K."/>
            <person name="Sharma T.R."/>
            <person name="Mohapatra T."/>
            <person name="Singh N.K."/>
            <person name="Messing J."/>
            <person name="Nelson A.B."/>
            <person name="Fuks G."/>
            <person name="Kavchok S."/>
            <person name="Keizer G."/>
            <person name="Linton E."/>
            <person name="Llaca V."/>
            <person name="Song R."/>
            <person name="Tanyolac B."/>
            <person name="Young S."/>
            <person name="Ho-Il K."/>
            <person name="Hahn J.H."/>
            <person name="Sangsakoo G."/>
            <person name="Vanavichit A."/>
            <person name="de Mattos Luiz.A.T."/>
            <person name="Zimmer P.D."/>
            <person name="Malone G."/>
            <person name="Dellagostin O."/>
            <person name="de Oliveira A.C."/>
            <person name="Bevan M."/>
            <person name="Bancroft I."/>
            <person name="Minx P."/>
            <person name="Cordum H."/>
            <person name="Wilson R."/>
            <person name="Cheng Z."/>
            <person name="Jin W."/>
            <person name="Jiang J."/>
            <person name="Leong S.A."/>
            <person name="Iwama H."/>
            <person name="Gojobori T."/>
            <person name="Itoh T."/>
            <person name="Niimura Y."/>
            <person name="Fujii Y."/>
            <person name="Habara T."/>
            <person name="Sakai H."/>
            <person name="Sato Y."/>
            <person name="Wilson G."/>
            <person name="Kumar K."/>
            <person name="McCouch S."/>
            <person name="Juretic N."/>
            <person name="Hoen D."/>
            <person name="Wright S."/>
            <person name="Bruskiewich R."/>
            <person name="Bureau T."/>
            <person name="Miyao A."/>
            <person name="Hirochika H."/>
            <person name="Nishikawa T."/>
            <person name="Kadowaki K."/>
            <person name="Sugiura M."/>
            <person name="Burr B."/>
            <person name="Sasaki T."/>
        </authorList>
    </citation>
    <scope>NUCLEOTIDE SEQUENCE [LARGE SCALE GENOMIC DNA]</scope>
    <source>
        <strain evidence="3">cv. Nipponbare</strain>
    </source>
</reference>
<dbReference type="PaxDb" id="39947-A0A0P0X9K2"/>
<reference evidence="2 3" key="3">
    <citation type="journal article" date="2013" name="Rice">
        <title>Improvement of the Oryza sativa Nipponbare reference genome using next generation sequence and optical map data.</title>
        <authorList>
            <person name="Kawahara Y."/>
            <person name="de la Bastide M."/>
            <person name="Hamilton J.P."/>
            <person name="Kanamori H."/>
            <person name="McCombie W.R."/>
            <person name="Ouyang S."/>
            <person name="Schwartz D.C."/>
            <person name="Tanaka T."/>
            <person name="Wu J."/>
            <person name="Zhou S."/>
            <person name="Childs K.L."/>
            <person name="Davidson R.M."/>
            <person name="Lin H."/>
            <person name="Quesada-Ocampo L."/>
            <person name="Vaillancourt B."/>
            <person name="Sakai H."/>
            <person name="Lee S.S."/>
            <person name="Kim J."/>
            <person name="Numa H."/>
            <person name="Itoh T."/>
            <person name="Buell C.R."/>
            <person name="Matsumoto T."/>
        </authorList>
    </citation>
    <scope>NUCLEOTIDE SEQUENCE [LARGE SCALE GENOMIC DNA]</scope>
    <source>
        <strain evidence="3">cv. Nipponbare</strain>
    </source>
</reference>
<feature type="region of interest" description="Disordered" evidence="1">
    <location>
        <begin position="64"/>
        <end position="89"/>
    </location>
</feature>
<evidence type="ECO:0000256" key="1">
    <source>
        <dbReference type="SAM" id="MobiDB-lite"/>
    </source>
</evidence>
<feature type="region of interest" description="Disordered" evidence="1">
    <location>
        <begin position="1"/>
        <end position="23"/>
    </location>
</feature>
<dbReference type="EMBL" id="AP014963">
    <property type="protein sequence ID" value="BAT02937.1"/>
    <property type="molecule type" value="Genomic_DNA"/>
</dbReference>